<evidence type="ECO:0000256" key="1">
    <source>
        <dbReference type="SAM" id="Phobius"/>
    </source>
</evidence>
<organism evidence="2 3">
    <name type="scientific">Blautia difficilis</name>
    <dbReference type="NCBI Taxonomy" id="2763027"/>
    <lineage>
        <taxon>Bacteria</taxon>
        <taxon>Bacillati</taxon>
        <taxon>Bacillota</taxon>
        <taxon>Clostridia</taxon>
        <taxon>Lachnospirales</taxon>
        <taxon>Lachnospiraceae</taxon>
        <taxon>Blautia</taxon>
    </lineage>
</organism>
<reference evidence="2 3" key="1">
    <citation type="submission" date="2020-08" db="EMBL/GenBank/DDBJ databases">
        <title>Genome public.</title>
        <authorList>
            <person name="Liu C."/>
            <person name="Sun Q."/>
        </authorList>
    </citation>
    <scope>NUCLEOTIDE SEQUENCE [LARGE SCALE GENOMIC DNA]</scope>
    <source>
        <strain evidence="2 3">M29</strain>
    </source>
</reference>
<dbReference type="RefSeq" id="WP_186994555.1">
    <property type="nucleotide sequence ID" value="NZ_JACOQG010000006.1"/>
</dbReference>
<keyword evidence="1" id="KW-0472">Membrane</keyword>
<feature type="transmembrane region" description="Helical" evidence="1">
    <location>
        <begin position="98"/>
        <end position="120"/>
    </location>
</feature>
<protein>
    <recommendedName>
        <fullName evidence="4">Stage II sporulation protein M</fullName>
    </recommendedName>
</protein>
<keyword evidence="1" id="KW-0812">Transmembrane</keyword>
<feature type="transmembrane region" description="Helical" evidence="1">
    <location>
        <begin position="7"/>
        <end position="27"/>
    </location>
</feature>
<gene>
    <name evidence="2" type="ORF">H8Z82_05795</name>
</gene>
<evidence type="ECO:0008006" key="4">
    <source>
        <dbReference type="Google" id="ProtNLM"/>
    </source>
</evidence>
<feature type="transmembrane region" description="Helical" evidence="1">
    <location>
        <begin position="70"/>
        <end position="92"/>
    </location>
</feature>
<name>A0ABR7IGN1_9FIRM</name>
<evidence type="ECO:0000313" key="3">
    <source>
        <dbReference type="Proteomes" id="UP000649826"/>
    </source>
</evidence>
<comment type="caution">
    <text evidence="2">The sequence shown here is derived from an EMBL/GenBank/DDBJ whole genome shotgun (WGS) entry which is preliminary data.</text>
</comment>
<keyword evidence="3" id="KW-1185">Reference proteome</keyword>
<evidence type="ECO:0000313" key="2">
    <source>
        <dbReference type="EMBL" id="MBC5779174.1"/>
    </source>
</evidence>
<dbReference type="Proteomes" id="UP000649826">
    <property type="component" value="Unassembled WGS sequence"/>
</dbReference>
<proteinExistence type="predicted"/>
<keyword evidence="1" id="KW-1133">Transmembrane helix</keyword>
<accession>A0ABR7IGN1</accession>
<dbReference type="EMBL" id="JACOQG010000006">
    <property type="protein sequence ID" value="MBC5779174.1"/>
    <property type="molecule type" value="Genomic_DNA"/>
</dbReference>
<sequence length="192" mass="21602">MEEKKRFPGLILCMCGFLLGSFIPNLIWKTEWHQGTLEAIYYLTSFTASGSVSGVEYLKEIIKFRGSLWSLCMICGFSVFGAPLAVTGLLILGCRIGMVIAVSILEFGLLGGLIGTGLLFPQYLLYIPGWIFLMEQIWEQSIDIWKHRELFPVNKKRYLGKTGISALFLSGGILAECYLNPWIAEKILDYLK</sequence>